<sequence length="289" mass="29807">MTAAETGGTDETAAAAETAAAVETRETADGSQTRGFAEAARRVRAEAVAETRAFLRRRTAVFFTFFFPVFIVLIFGVLVKTGATGGLFSRPDAYYLPAYLGVVVVLTPLSRVGSTVARNRASRRFEKLATTPLSRLEWLSAHAAVNVALIGLAGVLLVGVLAAVGDLGAAPSLGGDALVVAFLVVGIALFCGLGSLIGSLADSEDGVIAASNAVGIPMVLLADTFVPASRLPAALRPVVDALPLTYFARGVRAAVAGGQFPTALSDLAILCGFAVALFALSARLLPWRE</sequence>
<dbReference type="InterPro" id="IPR047817">
    <property type="entry name" value="ABC2_TM_bact-type"/>
</dbReference>
<dbReference type="PIRSF" id="PIRSF006648">
    <property type="entry name" value="DrrB"/>
    <property type="match status" value="1"/>
</dbReference>
<protein>
    <submittedName>
        <fullName evidence="8">ABC transporter permease</fullName>
    </submittedName>
</protein>
<feature type="transmembrane region" description="Helical" evidence="6">
    <location>
        <begin position="138"/>
        <end position="165"/>
    </location>
</feature>
<dbReference type="PANTHER" id="PTHR43229">
    <property type="entry name" value="NODULATION PROTEIN J"/>
    <property type="match status" value="1"/>
</dbReference>
<keyword evidence="3 6" id="KW-1133">Transmembrane helix</keyword>
<dbReference type="GO" id="GO:0140359">
    <property type="term" value="F:ABC-type transporter activity"/>
    <property type="evidence" value="ECO:0007669"/>
    <property type="project" value="InterPro"/>
</dbReference>
<evidence type="ECO:0000256" key="4">
    <source>
        <dbReference type="ARBA" id="ARBA00023136"/>
    </source>
</evidence>
<evidence type="ECO:0000256" key="5">
    <source>
        <dbReference type="SAM" id="MobiDB-lite"/>
    </source>
</evidence>
<feature type="transmembrane region" description="Helical" evidence="6">
    <location>
        <begin position="98"/>
        <end position="117"/>
    </location>
</feature>
<dbReference type="GO" id="GO:0043190">
    <property type="term" value="C:ATP-binding cassette (ABC) transporter complex"/>
    <property type="evidence" value="ECO:0007669"/>
    <property type="project" value="InterPro"/>
</dbReference>
<keyword evidence="2 6" id="KW-0812">Transmembrane</keyword>
<feature type="transmembrane region" description="Helical" evidence="6">
    <location>
        <begin position="60"/>
        <end position="78"/>
    </location>
</feature>
<feature type="transmembrane region" description="Helical" evidence="6">
    <location>
        <begin position="207"/>
        <end position="226"/>
    </location>
</feature>
<evidence type="ECO:0000256" key="3">
    <source>
        <dbReference type="ARBA" id="ARBA00022989"/>
    </source>
</evidence>
<comment type="caution">
    <text evidence="8">The sequence shown here is derived from an EMBL/GenBank/DDBJ whole genome shotgun (WGS) entry which is preliminary data.</text>
</comment>
<evidence type="ECO:0000313" key="9">
    <source>
        <dbReference type="Proteomes" id="UP000646833"/>
    </source>
</evidence>
<evidence type="ECO:0000256" key="1">
    <source>
        <dbReference type="ARBA" id="ARBA00004141"/>
    </source>
</evidence>
<keyword evidence="4 6" id="KW-0472">Membrane</keyword>
<feature type="transmembrane region" description="Helical" evidence="6">
    <location>
        <begin position="177"/>
        <end position="200"/>
    </location>
</feature>
<organism evidence="8 9">
    <name type="scientific">Haloferax sulfurifontis</name>
    <dbReference type="NCBI Taxonomy" id="255616"/>
    <lineage>
        <taxon>Archaea</taxon>
        <taxon>Methanobacteriati</taxon>
        <taxon>Methanobacteriota</taxon>
        <taxon>Stenosarchaea group</taxon>
        <taxon>Halobacteria</taxon>
        <taxon>Halobacteriales</taxon>
        <taxon>Haloferacaceae</taxon>
        <taxon>Haloferax</taxon>
    </lineage>
</organism>
<comment type="subcellular location">
    <subcellularLocation>
        <location evidence="1">Membrane</location>
        <topology evidence="1">Multi-pass membrane protein</topology>
    </subcellularLocation>
</comment>
<evidence type="ECO:0000313" key="8">
    <source>
        <dbReference type="EMBL" id="GGC67092.1"/>
    </source>
</evidence>
<dbReference type="EMBL" id="BMCI01000006">
    <property type="protein sequence ID" value="GGC67092.1"/>
    <property type="molecule type" value="Genomic_DNA"/>
</dbReference>
<gene>
    <name evidence="8" type="ORF">GCM10007209_31510</name>
</gene>
<feature type="compositionally biased region" description="Low complexity" evidence="5">
    <location>
        <begin position="1"/>
        <end position="22"/>
    </location>
</feature>
<accession>A0A830DWV1</accession>
<dbReference type="AlphaFoldDB" id="A0A830DWV1"/>
<dbReference type="Pfam" id="PF01061">
    <property type="entry name" value="ABC2_membrane"/>
    <property type="match status" value="1"/>
</dbReference>
<evidence type="ECO:0000256" key="6">
    <source>
        <dbReference type="SAM" id="Phobius"/>
    </source>
</evidence>
<name>A0A830DWV1_9EURY</name>
<feature type="domain" description="ABC transmembrane type-2" evidence="7">
    <location>
        <begin position="59"/>
        <end position="288"/>
    </location>
</feature>
<dbReference type="InterPro" id="IPR051784">
    <property type="entry name" value="Nod_factor_ABC_transporter"/>
</dbReference>
<dbReference type="PANTHER" id="PTHR43229:SF6">
    <property type="entry name" value="ABC-TYPE MULTIDRUG TRANSPORT SYSTEM, PERMEASE COMPONENT"/>
    <property type="match status" value="1"/>
</dbReference>
<dbReference type="InterPro" id="IPR000412">
    <property type="entry name" value="ABC_2_transport"/>
</dbReference>
<feature type="transmembrane region" description="Helical" evidence="6">
    <location>
        <begin position="267"/>
        <end position="285"/>
    </location>
</feature>
<evidence type="ECO:0000256" key="2">
    <source>
        <dbReference type="ARBA" id="ARBA00022692"/>
    </source>
</evidence>
<reference evidence="8" key="1">
    <citation type="journal article" date="2014" name="Int. J. Syst. Evol. Microbiol.">
        <title>Complete genome sequence of Corynebacterium casei LMG S-19264T (=DSM 44701T), isolated from a smear-ripened cheese.</title>
        <authorList>
            <consortium name="US DOE Joint Genome Institute (JGI-PGF)"/>
            <person name="Walter F."/>
            <person name="Albersmeier A."/>
            <person name="Kalinowski J."/>
            <person name="Ruckert C."/>
        </authorList>
    </citation>
    <scope>NUCLEOTIDE SEQUENCE</scope>
    <source>
        <strain evidence="8">CCM 7217</strain>
    </source>
</reference>
<reference evidence="8" key="2">
    <citation type="submission" date="2020-09" db="EMBL/GenBank/DDBJ databases">
        <authorList>
            <person name="Sun Q."/>
            <person name="Sedlacek I."/>
        </authorList>
    </citation>
    <scope>NUCLEOTIDE SEQUENCE</scope>
    <source>
        <strain evidence="8">CCM 7217</strain>
    </source>
</reference>
<proteinExistence type="predicted"/>
<dbReference type="Proteomes" id="UP000646833">
    <property type="component" value="Unassembled WGS sequence"/>
</dbReference>
<dbReference type="PROSITE" id="PS51012">
    <property type="entry name" value="ABC_TM2"/>
    <property type="match status" value="1"/>
</dbReference>
<dbReference type="InterPro" id="IPR013525">
    <property type="entry name" value="ABC2_TM"/>
</dbReference>
<feature type="region of interest" description="Disordered" evidence="5">
    <location>
        <begin position="1"/>
        <end position="33"/>
    </location>
</feature>
<dbReference type="RefSeq" id="WP_188424408.1">
    <property type="nucleotide sequence ID" value="NZ_BMCI01000006.1"/>
</dbReference>
<evidence type="ECO:0000259" key="7">
    <source>
        <dbReference type="PROSITE" id="PS51012"/>
    </source>
</evidence>